<dbReference type="RefSeq" id="WP_120557011.1">
    <property type="nucleotide sequence ID" value="NZ_RAWK01000117.1"/>
</dbReference>
<feature type="compositionally biased region" description="Basic and acidic residues" evidence="1">
    <location>
        <begin position="27"/>
        <end position="50"/>
    </location>
</feature>
<dbReference type="OrthoDB" id="5515678at2"/>
<name>A0A3A8Q481_9BACT</name>
<gene>
    <name evidence="3" type="ORF">D7W81_20165</name>
</gene>
<dbReference type="AlphaFoldDB" id="A0A3A8Q481"/>
<feature type="chain" id="PRO_5017256097" evidence="2">
    <location>
        <begin position="20"/>
        <end position="198"/>
    </location>
</feature>
<feature type="region of interest" description="Disordered" evidence="1">
    <location>
        <begin position="17"/>
        <end position="50"/>
    </location>
</feature>
<feature type="compositionally biased region" description="Basic and acidic residues" evidence="1">
    <location>
        <begin position="182"/>
        <end position="198"/>
    </location>
</feature>
<comment type="caution">
    <text evidence="3">The sequence shown here is derived from an EMBL/GenBank/DDBJ whole genome shotgun (WGS) entry which is preliminary data.</text>
</comment>
<feature type="region of interest" description="Disordered" evidence="1">
    <location>
        <begin position="174"/>
        <end position="198"/>
    </location>
</feature>
<organism evidence="3 4">
    <name type="scientific">Corallococcus aberystwythensis</name>
    <dbReference type="NCBI Taxonomy" id="2316722"/>
    <lineage>
        <taxon>Bacteria</taxon>
        <taxon>Pseudomonadati</taxon>
        <taxon>Myxococcota</taxon>
        <taxon>Myxococcia</taxon>
        <taxon>Myxococcales</taxon>
        <taxon>Cystobacterineae</taxon>
        <taxon>Myxococcaceae</taxon>
        <taxon>Corallococcus</taxon>
    </lineage>
</organism>
<protein>
    <submittedName>
        <fullName evidence="3">Uncharacterized protein</fullName>
    </submittedName>
</protein>
<evidence type="ECO:0000313" key="4">
    <source>
        <dbReference type="Proteomes" id="UP000267003"/>
    </source>
</evidence>
<keyword evidence="4" id="KW-1185">Reference proteome</keyword>
<feature type="region of interest" description="Disordered" evidence="1">
    <location>
        <begin position="88"/>
        <end position="141"/>
    </location>
</feature>
<feature type="compositionally biased region" description="Basic and acidic residues" evidence="1">
    <location>
        <begin position="90"/>
        <end position="134"/>
    </location>
</feature>
<reference evidence="4" key="1">
    <citation type="submission" date="2018-09" db="EMBL/GenBank/DDBJ databases">
        <authorList>
            <person name="Livingstone P.G."/>
            <person name="Whitworth D.E."/>
        </authorList>
    </citation>
    <scope>NUCLEOTIDE SEQUENCE [LARGE SCALE GENOMIC DNA]</scope>
    <source>
        <strain evidence="4">AB050A</strain>
    </source>
</reference>
<accession>A0A3A8Q481</accession>
<dbReference type="Proteomes" id="UP000267003">
    <property type="component" value="Unassembled WGS sequence"/>
</dbReference>
<sequence>MAKWLLATMALSLPALAHAGGPRGNNHHGEQTRDRQELRQDARETRDDHHDLRQLESLLARYDSARGRSARRDLLQVEEELRGYVASELSESRRELSQDKKEARTSAREVRYDGNRRDDRQDHRDDVRDARQESRTLQQTRSISQELHGLYGRLDSGSLSRKRMLIADLVQLARAEQSQNRQEVREDRREAREDSGWH</sequence>
<feature type="signal peptide" evidence="2">
    <location>
        <begin position="1"/>
        <end position="19"/>
    </location>
</feature>
<evidence type="ECO:0000256" key="2">
    <source>
        <dbReference type="SAM" id="SignalP"/>
    </source>
</evidence>
<evidence type="ECO:0000313" key="3">
    <source>
        <dbReference type="EMBL" id="RKH63513.1"/>
    </source>
</evidence>
<evidence type="ECO:0000256" key="1">
    <source>
        <dbReference type="SAM" id="MobiDB-lite"/>
    </source>
</evidence>
<keyword evidence="2" id="KW-0732">Signal</keyword>
<proteinExistence type="predicted"/>
<dbReference type="EMBL" id="RAWK01000117">
    <property type="protein sequence ID" value="RKH63513.1"/>
    <property type="molecule type" value="Genomic_DNA"/>
</dbReference>